<dbReference type="Gene3D" id="3.40.50.2000">
    <property type="entry name" value="Glycogen Phosphorylase B"/>
    <property type="match status" value="2"/>
</dbReference>
<gene>
    <name evidence="1" type="ORF">MUN78_02205</name>
</gene>
<dbReference type="RefSeq" id="WP_244728494.1">
    <property type="nucleotide sequence ID" value="NZ_CP095045.1"/>
</dbReference>
<keyword evidence="1" id="KW-0328">Glycosyltransferase</keyword>
<organism evidence="1 2">
    <name type="scientific">Leucobacter allii</name>
    <dbReference type="NCBI Taxonomy" id="2932247"/>
    <lineage>
        <taxon>Bacteria</taxon>
        <taxon>Bacillati</taxon>
        <taxon>Actinomycetota</taxon>
        <taxon>Actinomycetes</taxon>
        <taxon>Micrococcales</taxon>
        <taxon>Microbacteriaceae</taxon>
        <taxon>Leucobacter</taxon>
    </lineage>
</organism>
<evidence type="ECO:0000313" key="2">
    <source>
        <dbReference type="Proteomes" id="UP000831786"/>
    </source>
</evidence>
<sequence length="374" mass="39921">MATLTLIADPFPDWEAEVQSAAARDLAQGIADTAPRSCSARFLVSRGLAAPEFSSPRIRTEQLPIRANMLPIMWQSGATARPLDGEFVHALTPLMPLRARGDDDGSQTSVTIPHSLAWEAPALLGSAQARLFRSFTKRAVKHADVIMTPTHATARVLQEHYGADLPVQVMQLAPPSEFLRPADDAERRAALGLPERYALTTAAPGEHGRLEWLFDALRADPALPPIVALEGVDPGPGVRERDKEPTAPAALSVPEELQGRVIVARPRELADIGAVLSGAVLLLQPQSFLGAGYTLLGALSAAVPVLHAGHPATDELVLDAGVSADGAGAFAAEFSRLFRDPEALARLAVLACDRSRGFSWRSAGWQLWEAHANL</sequence>
<dbReference type="EMBL" id="CP095045">
    <property type="protein sequence ID" value="UOQ57679.1"/>
    <property type="molecule type" value="Genomic_DNA"/>
</dbReference>
<evidence type="ECO:0000313" key="1">
    <source>
        <dbReference type="EMBL" id="UOQ57679.1"/>
    </source>
</evidence>
<keyword evidence="1" id="KW-0808">Transferase</keyword>
<dbReference type="SUPFAM" id="SSF53756">
    <property type="entry name" value="UDP-Glycosyltransferase/glycogen phosphorylase"/>
    <property type="match status" value="1"/>
</dbReference>
<accession>A0ABY4FN19</accession>
<name>A0ABY4FN19_9MICO</name>
<proteinExistence type="predicted"/>
<dbReference type="GO" id="GO:0016757">
    <property type="term" value="F:glycosyltransferase activity"/>
    <property type="evidence" value="ECO:0007669"/>
    <property type="project" value="UniProtKB-KW"/>
</dbReference>
<protein>
    <submittedName>
        <fullName evidence="1">Mannosyltransferase</fullName>
    </submittedName>
</protein>
<keyword evidence="2" id="KW-1185">Reference proteome</keyword>
<reference evidence="1 2" key="1">
    <citation type="submission" date="2022-04" db="EMBL/GenBank/DDBJ databases">
        <title>Leucobacter sp. isolated from rhizosphere of garlic.</title>
        <authorList>
            <person name="Won M."/>
            <person name="Lee C.-M."/>
            <person name="Woen H.-Y."/>
            <person name="Kwon S.-W."/>
        </authorList>
    </citation>
    <scope>NUCLEOTIDE SEQUENCE [LARGE SCALE GENOMIC DNA]</scope>
    <source>
        <strain evidence="1 2">H21R-40</strain>
    </source>
</reference>
<dbReference type="Proteomes" id="UP000831786">
    <property type="component" value="Chromosome"/>
</dbReference>